<feature type="domain" description="Glucose-methanol-choline oxidoreductase N-terminal" evidence="7">
    <location>
        <begin position="256"/>
        <end position="270"/>
    </location>
</feature>
<gene>
    <name evidence="8" type="ORF">GCM10023350_30400</name>
</gene>
<evidence type="ECO:0000313" key="8">
    <source>
        <dbReference type="EMBL" id="GAA4743595.1"/>
    </source>
</evidence>
<dbReference type="PANTHER" id="PTHR11552:SF147">
    <property type="entry name" value="CHOLINE DEHYDROGENASE, MITOCHONDRIAL"/>
    <property type="match status" value="1"/>
</dbReference>
<name>A0ABP8Z1A2_9ACTN</name>
<evidence type="ECO:0000256" key="1">
    <source>
        <dbReference type="ARBA" id="ARBA00001974"/>
    </source>
</evidence>
<feature type="domain" description="Glucose-methanol-choline oxidoreductase N-terminal" evidence="6">
    <location>
        <begin position="84"/>
        <end position="107"/>
    </location>
</feature>
<sequence length="541" mass="58227">MSERPTSVYDYIVIGSGAGGAVVANRLSADPATSVLLLEAGGPDRNPMHLVPKGFYFTMNSPRSSQKYRTEPYGSGVTAEWAKGRVLGGSTTINGMVWNRGWAPDYDALEQQGMIGWNWERFVQAFRAIEDHELGPGPVRGVGGPVPVSIASPPEEASDAMIEAMGKHGIGFVEDPNGTDDDRVGYVASNIKRGTRMSAARAYLRPARKRRNLTILTHTEADRLVLDGTRVTGVEARTRSGSTVFDVRREVIVAGGPLESPQLLERSGIGRPDVLDAAGIPVVVASPRVGENLREHRGVTLQVSLSGVEGFNKQASSFRRQMWAGFKYLFTRSGLIAHGGYNVVAAYRSDPASSRPDTHAFFTPISTSRVNPISGRLVVDKSPGARFVVSATYPTSAGSVHVTSPDPTKPPRVVASFLETQHDRDLAVKVLRKGREILATEPFSRYVTQELEPGPQVSTDEEIIEFTRDSGVAGLHTLGTCAMGPDDDDVVDGHLRVRGVEGLRVVDSSVFPQMPSGNCSAPTQALAWIASDIIIADNAVR</sequence>
<keyword evidence="3 5" id="KW-0285">Flavoprotein</keyword>
<dbReference type="EMBL" id="BAABKN010000019">
    <property type="protein sequence ID" value="GAA4743595.1"/>
    <property type="molecule type" value="Genomic_DNA"/>
</dbReference>
<dbReference type="InterPro" id="IPR012132">
    <property type="entry name" value="GMC_OxRdtase"/>
</dbReference>
<evidence type="ECO:0000256" key="2">
    <source>
        <dbReference type="ARBA" id="ARBA00010790"/>
    </source>
</evidence>
<comment type="caution">
    <text evidence="8">The sequence shown here is derived from an EMBL/GenBank/DDBJ whole genome shotgun (WGS) entry which is preliminary data.</text>
</comment>
<dbReference type="Proteomes" id="UP001499882">
    <property type="component" value="Unassembled WGS sequence"/>
</dbReference>
<dbReference type="PROSITE" id="PS00624">
    <property type="entry name" value="GMC_OXRED_2"/>
    <property type="match status" value="1"/>
</dbReference>
<keyword evidence="4 5" id="KW-0274">FAD</keyword>
<evidence type="ECO:0000313" key="9">
    <source>
        <dbReference type="Proteomes" id="UP001499882"/>
    </source>
</evidence>
<dbReference type="InterPro" id="IPR000172">
    <property type="entry name" value="GMC_OxRdtase_N"/>
</dbReference>
<evidence type="ECO:0000256" key="4">
    <source>
        <dbReference type="ARBA" id="ARBA00022827"/>
    </source>
</evidence>
<evidence type="ECO:0000259" key="7">
    <source>
        <dbReference type="PROSITE" id="PS00624"/>
    </source>
</evidence>
<accession>A0ABP8Z1A2</accession>
<dbReference type="PIRSF" id="PIRSF000137">
    <property type="entry name" value="Alcohol_oxidase"/>
    <property type="match status" value="1"/>
</dbReference>
<dbReference type="PANTHER" id="PTHR11552">
    <property type="entry name" value="GLUCOSE-METHANOL-CHOLINE GMC OXIDOREDUCTASE"/>
    <property type="match status" value="1"/>
</dbReference>
<evidence type="ECO:0000256" key="3">
    <source>
        <dbReference type="ARBA" id="ARBA00022630"/>
    </source>
</evidence>
<comment type="cofactor">
    <cofactor evidence="1">
        <name>FAD</name>
        <dbReference type="ChEBI" id="CHEBI:57692"/>
    </cofactor>
</comment>
<protein>
    <submittedName>
        <fullName evidence="8">GMC family oxidoreductase N-terminal domain-containing protein</fullName>
    </submittedName>
</protein>
<comment type="similarity">
    <text evidence="2 5">Belongs to the GMC oxidoreductase family.</text>
</comment>
<dbReference type="InterPro" id="IPR007867">
    <property type="entry name" value="GMC_OxRtase_C"/>
</dbReference>
<dbReference type="Gene3D" id="3.50.50.60">
    <property type="entry name" value="FAD/NAD(P)-binding domain"/>
    <property type="match status" value="1"/>
</dbReference>
<dbReference type="Pfam" id="PF00732">
    <property type="entry name" value="GMC_oxred_N"/>
    <property type="match status" value="1"/>
</dbReference>
<reference evidence="9" key="1">
    <citation type="journal article" date="2019" name="Int. J. Syst. Evol. Microbiol.">
        <title>The Global Catalogue of Microorganisms (GCM) 10K type strain sequencing project: providing services to taxonomists for standard genome sequencing and annotation.</title>
        <authorList>
            <consortium name="The Broad Institute Genomics Platform"/>
            <consortium name="The Broad Institute Genome Sequencing Center for Infectious Disease"/>
            <person name="Wu L."/>
            <person name="Ma J."/>
        </authorList>
    </citation>
    <scope>NUCLEOTIDE SEQUENCE [LARGE SCALE GENOMIC DNA]</scope>
    <source>
        <strain evidence="9">JCM 18532</strain>
    </source>
</reference>
<dbReference type="SUPFAM" id="SSF51905">
    <property type="entry name" value="FAD/NAD(P)-binding domain"/>
    <property type="match status" value="1"/>
</dbReference>
<keyword evidence="9" id="KW-1185">Reference proteome</keyword>
<organism evidence="8 9">
    <name type="scientific">Nocardioides endophyticus</name>
    <dbReference type="NCBI Taxonomy" id="1353775"/>
    <lineage>
        <taxon>Bacteria</taxon>
        <taxon>Bacillati</taxon>
        <taxon>Actinomycetota</taxon>
        <taxon>Actinomycetes</taxon>
        <taxon>Propionibacteriales</taxon>
        <taxon>Nocardioidaceae</taxon>
        <taxon>Nocardioides</taxon>
    </lineage>
</organism>
<dbReference type="SUPFAM" id="SSF54373">
    <property type="entry name" value="FAD-linked reductases, C-terminal domain"/>
    <property type="match status" value="1"/>
</dbReference>
<dbReference type="Pfam" id="PF05199">
    <property type="entry name" value="GMC_oxred_C"/>
    <property type="match status" value="1"/>
</dbReference>
<proteinExistence type="inferred from homology"/>
<dbReference type="PROSITE" id="PS00623">
    <property type="entry name" value="GMC_OXRED_1"/>
    <property type="match status" value="1"/>
</dbReference>
<dbReference type="RefSeq" id="WP_345527664.1">
    <property type="nucleotide sequence ID" value="NZ_BAABKN010000019.1"/>
</dbReference>
<evidence type="ECO:0000256" key="5">
    <source>
        <dbReference type="RuleBase" id="RU003968"/>
    </source>
</evidence>
<evidence type="ECO:0000259" key="6">
    <source>
        <dbReference type="PROSITE" id="PS00623"/>
    </source>
</evidence>
<dbReference type="InterPro" id="IPR036188">
    <property type="entry name" value="FAD/NAD-bd_sf"/>
</dbReference>
<dbReference type="Gene3D" id="3.30.560.10">
    <property type="entry name" value="Glucose Oxidase, domain 3"/>
    <property type="match status" value="1"/>
</dbReference>